<evidence type="ECO:0000313" key="3">
    <source>
        <dbReference type="Proteomes" id="UP000322791"/>
    </source>
</evidence>
<evidence type="ECO:0000256" key="1">
    <source>
        <dbReference type="SAM" id="Phobius"/>
    </source>
</evidence>
<name>A0A5D6VGV8_9BACT</name>
<keyword evidence="1" id="KW-1133">Transmembrane helix</keyword>
<keyword evidence="1" id="KW-0472">Membrane</keyword>
<accession>A0A5D6VGV8</accession>
<reference evidence="2 3" key="1">
    <citation type="submission" date="2019-08" db="EMBL/GenBank/DDBJ databases">
        <authorList>
            <person name="Seo M.-J."/>
        </authorList>
    </citation>
    <scope>NUCLEOTIDE SEQUENCE [LARGE SCALE GENOMIC DNA]</scope>
    <source>
        <strain evidence="2 3">KIGAM108</strain>
    </source>
</reference>
<gene>
    <name evidence="2" type="ORF">FY528_01965</name>
</gene>
<sequence>METPPPEKGRVGLVLLINLGIIVVLHVGRQLLDSNESIFLILFGMSFLNSMLFLLMLVTGKRKTSLGFFLAALLVFIIGFGDCATHLNLGNMH</sequence>
<dbReference type="Proteomes" id="UP000322791">
    <property type="component" value="Unassembled WGS sequence"/>
</dbReference>
<feature type="transmembrane region" description="Helical" evidence="1">
    <location>
        <begin position="12"/>
        <end position="32"/>
    </location>
</feature>
<dbReference type="EMBL" id="VTHL01000001">
    <property type="protein sequence ID" value="TYZ14517.1"/>
    <property type="molecule type" value="Genomic_DNA"/>
</dbReference>
<comment type="caution">
    <text evidence="2">The sequence shown here is derived from an EMBL/GenBank/DDBJ whole genome shotgun (WGS) entry which is preliminary data.</text>
</comment>
<organism evidence="2 3">
    <name type="scientific">Hymenobacter lutimineralis</name>
    <dbReference type="NCBI Taxonomy" id="2606448"/>
    <lineage>
        <taxon>Bacteria</taxon>
        <taxon>Pseudomonadati</taxon>
        <taxon>Bacteroidota</taxon>
        <taxon>Cytophagia</taxon>
        <taxon>Cytophagales</taxon>
        <taxon>Hymenobacteraceae</taxon>
        <taxon>Hymenobacter</taxon>
    </lineage>
</organism>
<dbReference type="RefSeq" id="WP_149069299.1">
    <property type="nucleotide sequence ID" value="NZ_VTHL01000001.1"/>
</dbReference>
<dbReference type="AlphaFoldDB" id="A0A5D6VGV8"/>
<keyword evidence="1" id="KW-0812">Transmembrane</keyword>
<feature type="transmembrane region" description="Helical" evidence="1">
    <location>
        <begin position="38"/>
        <end position="59"/>
    </location>
</feature>
<evidence type="ECO:0000313" key="2">
    <source>
        <dbReference type="EMBL" id="TYZ14517.1"/>
    </source>
</evidence>
<protein>
    <submittedName>
        <fullName evidence="2">Uncharacterized protein</fullName>
    </submittedName>
</protein>
<keyword evidence="3" id="KW-1185">Reference proteome</keyword>
<proteinExistence type="predicted"/>
<feature type="transmembrane region" description="Helical" evidence="1">
    <location>
        <begin position="66"/>
        <end position="87"/>
    </location>
</feature>